<dbReference type="Gene3D" id="3.40.50.720">
    <property type="entry name" value="NAD(P)-binding Rossmann-like Domain"/>
    <property type="match status" value="1"/>
</dbReference>
<reference evidence="2 3" key="1">
    <citation type="journal article" date="2013" name="BMC Genomics">
        <title>Genomics-driven discovery of the pneumocandin biosynthetic gene cluster in the fungus Glarea lozoyensis.</title>
        <authorList>
            <person name="Chen L."/>
            <person name="Yue Q."/>
            <person name="Zhang X."/>
            <person name="Xiang M."/>
            <person name="Wang C."/>
            <person name="Li S."/>
            <person name="Che Y."/>
            <person name="Ortiz-Lopez F.J."/>
            <person name="Bills G.F."/>
            <person name="Liu X."/>
            <person name="An Z."/>
        </authorList>
    </citation>
    <scope>NUCLEOTIDE SEQUENCE [LARGE SCALE GENOMIC DNA]</scope>
    <source>
        <strain evidence="3">ATCC 20868 / MF5171</strain>
    </source>
</reference>
<dbReference type="GO" id="GO:0016491">
    <property type="term" value="F:oxidoreductase activity"/>
    <property type="evidence" value="ECO:0007669"/>
    <property type="project" value="UniProtKB-KW"/>
</dbReference>
<dbReference type="AlphaFoldDB" id="S3DUE3"/>
<keyword evidence="3" id="KW-1185">Reference proteome</keyword>
<accession>S3DUE3</accession>
<name>S3DUE3_GLAL2</name>
<dbReference type="RefSeq" id="XP_008082944.1">
    <property type="nucleotide sequence ID" value="XM_008084753.1"/>
</dbReference>
<gene>
    <name evidence="2" type="ORF">GLAREA_13096</name>
</gene>
<dbReference type="Pfam" id="PF00106">
    <property type="entry name" value="adh_short"/>
    <property type="match status" value="1"/>
</dbReference>
<dbReference type="PANTHER" id="PTHR47534">
    <property type="entry name" value="YALI0E05731P"/>
    <property type="match status" value="1"/>
</dbReference>
<proteinExistence type="predicted"/>
<dbReference type="KEGG" id="glz:GLAREA_13096"/>
<dbReference type="GeneID" id="19472136"/>
<evidence type="ECO:0000313" key="2">
    <source>
        <dbReference type="EMBL" id="EPE30048.1"/>
    </source>
</evidence>
<dbReference type="InterPro" id="IPR052228">
    <property type="entry name" value="Sec_Metab_Biosynth_Oxidored"/>
</dbReference>
<dbReference type="InterPro" id="IPR036291">
    <property type="entry name" value="NAD(P)-bd_dom_sf"/>
</dbReference>
<dbReference type="EMBL" id="KE145366">
    <property type="protein sequence ID" value="EPE30048.1"/>
    <property type="molecule type" value="Genomic_DNA"/>
</dbReference>
<dbReference type="SUPFAM" id="SSF51735">
    <property type="entry name" value="NAD(P)-binding Rossmann-fold domains"/>
    <property type="match status" value="1"/>
</dbReference>
<dbReference type="PANTHER" id="PTHR47534:SF3">
    <property type="entry name" value="ALCOHOL DEHYDROGENASE-LIKE C-TERMINAL DOMAIN-CONTAINING PROTEIN"/>
    <property type="match status" value="1"/>
</dbReference>
<evidence type="ECO:0000313" key="3">
    <source>
        <dbReference type="Proteomes" id="UP000016922"/>
    </source>
</evidence>
<dbReference type="eggNOG" id="ENOG502S0SX">
    <property type="taxonomic scope" value="Eukaryota"/>
</dbReference>
<protein>
    <submittedName>
        <fullName evidence="2">NAD(P)-binding Rossmann-fold containing protein</fullName>
    </submittedName>
</protein>
<sequence>MVHLHSMEKSNSTLAESLPAKMVAVFVGATSGIGEYAMKAFAQQTIQPKIYFVGRSQTAADRIIAEATQLNSSGEYIFIKSNVALLKNVEEVCRQIKAKEQSVNLLFQTQGTMSTELTTEGLCYTYALTITSRILFALNLLPVIQRATHLKRVVSIFAAGFEGDFDNDFASDFIVKKPLKSRPHMASMITMANNVLSRLAKDISFVHNYPGFVKTPFGKDAKGFLAVARVLFNLWSDMFVTYTTSTESAALSLFIATSARFSPKTGGCTGAPLLQGMTAANGADGDLASGSYSIDAHGDHVSREKLEHLITARDNGSEERMWLHVINEIESITGRRHSSDIL</sequence>
<evidence type="ECO:0000256" key="1">
    <source>
        <dbReference type="ARBA" id="ARBA00023002"/>
    </source>
</evidence>
<dbReference type="Proteomes" id="UP000016922">
    <property type="component" value="Unassembled WGS sequence"/>
</dbReference>
<organism evidence="2 3">
    <name type="scientific">Glarea lozoyensis (strain ATCC 20868 / MF5171)</name>
    <dbReference type="NCBI Taxonomy" id="1116229"/>
    <lineage>
        <taxon>Eukaryota</taxon>
        <taxon>Fungi</taxon>
        <taxon>Dikarya</taxon>
        <taxon>Ascomycota</taxon>
        <taxon>Pezizomycotina</taxon>
        <taxon>Leotiomycetes</taxon>
        <taxon>Helotiales</taxon>
        <taxon>Helotiaceae</taxon>
        <taxon>Glarea</taxon>
    </lineage>
</organism>
<dbReference type="OrthoDB" id="2898509at2759"/>
<dbReference type="OMA" id="KTPFGKD"/>
<dbReference type="InterPro" id="IPR002347">
    <property type="entry name" value="SDR_fam"/>
</dbReference>
<dbReference type="HOGENOM" id="CLU_044999_0_1_1"/>
<keyword evidence="1" id="KW-0560">Oxidoreductase</keyword>